<dbReference type="Proteomes" id="UP000076630">
    <property type="component" value="Unassembled WGS sequence"/>
</dbReference>
<name>A0A163ZUT5_9FLAO</name>
<proteinExistence type="predicted"/>
<dbReference type="Proteomes" id="UP000183077">
    <property type="component" value="Unassembled WGS sequence"/>
</dbReference>
<evidence type="ECO:0000313" key="4">
    <source>
        <dbReference type="Proteomes" id="UP000183077"/>
    </source>
</evidence>
<keyword evidence="3" id="KW-1185">Reference proteome</keyword>
<dbReference type="AlphaFoldDB" id="A0A163ZUT5"/>
<dbReference type="EMBL" id="FNYS01000019">
    <property type="protein sequence ID" value="SEJ24310.1"/>
    <property type="molecule type" value="Genomic_DNA"/>
</dbReference>
<dbReference type="GeneID" id="82258169"/>
<dbReference type="EMBL" id="LQNU01000045">
    <property type="protein sequence ID" value="KZE82467.1"/>
    <property type="molecule type" value="Genomic_DNA"/>
</dbReference>
<reference evidence="1 3" key="1">
    <citation type="submission" date="2016-01" db="EMBL/GenBank/DDBJ databases">
        <title>Whole genome sequencing of Myroides marinus L41.</title>
        <authorList>
            <person name="Hong K.W."/>
        </authorList>
    </citation>
    <scope>NUCLEOTIDE SEQUENCE [LARGE SCALE GENOMIC DNA]</scope>
    <source>
        <strain evidence="1 3">L41</strain>
    </source>
</reference>
<evidence type="ECO:0000313" key="2">
    <source>
        <dbReference type="EMBL" id="SEJ24310.1"/>
    </source>
</evidence>
<accession>A0A163ZUT5</accession>
<evidence type="ECO:0000313" key="1">
    <source>
        <dbReference type="EMBL" id="KZE82467.1"/>
    </source>
</evidence>
<sequence>MKVVDIKIKELNSIQREAFSNAVKENQELNLSYRVVEDDNLVEIGVDGKRTVLRQSRFKTVKLNIVNRTFILGK</sequence>
<protein>
    <submittedName>
        <fullName evidence="1">Uncharacterized protein</fullName>
    </submittedName>
</protein>
<dbReference type="RefSeq" id="WP_038988497.1">
    <property type="nucleotide sequence ID" value="NZ_FNYS01000019.1"/>
</dbReference>
<organism evidence="1 3">
    <name type="scientific">Myroides marinus</name>
    <dbReference type="NCBI Taxonomy" id="703342"/>
    <lineage>
        <taxon>Bacteria</taxon>
        <taxon>Pseudomonadati</taxon>
        <taxon>Bacteroidota</taxon>
        <taxon>Flavobacteriia</taxon>
        <taxon>Flavobacteriales</taxon>
        <taxon>Flavobacteriaceae</taxon>
        <taxon>Myroides</taxon>
    </lineage>
</organism>
<reference evidence="2 4" key="2">
    <citation type="submission" date="2016-10" db="EMBL/GenBank/DDBJ databases">
        <authorList>
            <person name="de Groot N.N."/>
        </authorList>
    </citation>
    <scope>NUCLEOTIDE SEQUENCE [LARGE SCALE GENOMIC DNA]</scope>
    <source>
        <strain evidence="2 4">DSM 23048</strain>
    </source>
</reference>
<gene>
    <name evidence="1" type="ORF">AV926_07140</name>
    <name evidence="2" type="ORF">SAMN04488018_1195</name>
</gene>
<evidence type="ECO:0000313" key="3">
    <source>
        <dbReference type="Proteomes" id="UP000076630"/>
    </source>
</evidence>